<dbReference type="Pfam" id="PF02020">
    <property type="entry name" value="W2"/>
    <property type="match status" value="1"/>
</dbReference>
<reference evidence="3 4" key="1">
    <citation type="journal article" date="2019" name="Sci. Rep.">
        <title>Comparative genomics of chytrid fungi reveal insights into the obligate biotrophic and pathogenic lifestyle of Synchytrium endobioticum.</title>
        <authorList>
            <person name="van de Vossenberg B.T.L.H."/>
            <person name="Warris S."/>
            <person name="Nguyen H.D.T."/>
            <person name="van Gent-Pelzer M.P.E."/>
            <person name="Joly D.L."/>
            <person name="van de Geest H.C."/>
            <person name="Bonants P.J.M."/>
            <person name="Smith D.S."/>
            <person name="Levesque C.A."/>
            <person name="van der Lee T.A.J."/>
        </authorList>
    </citation>
    <scope>NUCLEOTIDE SEQUENCE [LARGE SCALE GENOMIC DNA]</scope>
    <source>
        <strain evidence="3 4">CBS 675.73</strain>
    </source>
</reference>
<sequence>MSTASVQKPTATAVAPSTSTNHSNTAPAALPKGGDYKKKQRKREVVVKNDPESFRDALLELIPEDSTADQYAAVLETSADKLDYKRYADTFFEFLIVGGIVAPGGGVADDGARLNPFSIFACEDAVAPVRQRVDMINKLIRRYKYLQRKLEETLAHLLQYANKFTPENSHKLAITVGLCVSNTLVPLAVVSTLLKEHLVKDGSALSFITAVFKTYLLDQPLDQLTTLLGRVGLVDDKLLEFFPQGKRSDEAFLKHFEASGLKALNDYFNKRKGDVVKARVSEEMKGLIAAGKTQEQISAWAKTEMKTNSWTEAETLLFLWDTIVSSTEWSTKPDNFETQLVKTLNMYPKLLEGFCNSPKTEISLLQRVQTLCYQDARFIKHFRTIVTTFYKHDIVSEAAVIYWFEKGGALAQGKAVFLKQMEPFVEWLKAQEDDSDEDE</sequence>
<dbReference type="Pfam" id="PF25504">
    <property type="entry name" value="HEAT_5MP1_2"/>
    <property type="match status" value="1"/>
</dbReference>
<feature type="domain" description="W2" evidence="2">
    <location>
        <begin position="270"/>
        <end position="438"/>
    </location>
</feature>
<evidence type="ECO:0000259" key="2">
    <source>
        <dbReference type="PROSITE" id="PS51363"/>
    </source>
</evidence>
<feature type="compositionally biased region" description="Low complexity" evidence="1">
    <location>
        <begin position="9"/>
        <end position="20"/>
    </location>
</feature>
<proteinExistence type="predicted"/>
<dbReference type="Gene3D" id="1.25.40.180">
    <property type="match status" value="1"/>
</dbReference>
<dbReference type="GO" id="GO:0016020">
    <property type="term" value="C:membrane"/>
    <property type="evidence" value="ECO:0007669"/>
    <property type="project" value="TreeGrafter"/>
</dbReference>
<dbReference type="GO" id="GO:0005737">
    <property type="term" value="C:cytoplasm"/>
    <property type="evidence" value="ECO:0007669"/>
    <property type="project" value="TreeGrafter"/>
</dbReference>
<dbReference type="PANTHER" id="PTHR14208:SF2">
    <property type="entry name" value="PROTEIN KRASAVIETZ"/>
    <property type="match status" value="1"/>
</dbReference>
<accession>A0A507FIZ6</accession>
<dbReference type="InterPro" id="IPR057397">
    <property type="entry name" value="HEAT_5MP1_2"/>
</dbReference>
<dbReference type="EMBL" id="QEAP01000049">
    <property type="protein sequence ID" value="TPX76369.1"/>
    <property type="molecule type" value="Genomic_DNA"/>
</dbReference>
<gene>
    <name evidence="3" type="ORF">CcCBS67573_g02367</name>
</gene>
<dbReference type="STRING" id="246404.A0A507FIZ6"/>
<dbReference type="Proteomes" id="UP000320333">
    <property type="component" value="Unassembled WGS sequence"/>
</dbReference>
<dbReference type="InterPro" id="IPR003307">
    <property type="entry name" value="W2_domain"/>
</dbReference>
<dbReference type="SMART" id="SM00515">
    <property type="entry name" value="eIF5C"/>
    <property type="match status" value="1"/>
</dbReference>
<feature type="region of interest" description="Disordered" evidence="1">
    <location>
        <begin position="1"/>
        <end position="45"/>
    </location>
</feature>
<dbReference type="InterPro" id="IPR016024">
    <property type="entry name" value="ARM-type_fold"/>
</dbReference>
<comment type="caution">
    <text evidence="3">The sequence shown here is derived from an EMBL/GenBank/DDBJ whole genome shotgun (WGS) entry which is preliminary data.</text>
</comment>
<protein>
    <recommendedName>
        <fullName evidence="2">W2 domain-containing protein</fullName>
    </recommendedName>
</protein>
<dbReference type="InterPro" id="IPR051245">
    <property type="entry name" value="eIF5-mimic_regulator"/>
</dbReference>
<organism evidence="3 4">
    <name type="scientific">Chytriomyces confervae</name>
    <dbReference type="NCBI Taxonomy" id="246404"/>
    <lineage>
        <taxon>Eukaryota</taxon>
        <taxon>Fungi</taxon>
        <taxon>Fungi incertae sedis</taxon>
        <taxon>Chytridiomycota</taxon>
        <taxon>Chytridiomycota incertae sedis</taxon>
        <taxon>Chytridiomycetes</taxon>
        <taxon>Chytridiales</taxon>
        <taxon>Chytriomycetaceae</taxon>
        <taxon>Chytriomyces</taxon>
    </lineage>
</organism>
<dbReference type="PROSITE" id="PS51363">
    <property type="entry name" value="W2"/>
    <property type="match status" value="1"/>
</dbReference>
<evidence type="ECO:0000256" key="1">
    <source>
        <dbReference type="SAM" id="MobiDB-lite"/>
    </source>
</evidence>
<name>A0A507FIZ6_9FUNG</name>
<evidence type="ECO:0000313" key="4">
    <source>
        <dbReference type="Proteomes" id="UP000320333"/>
    </source>
</evidence>
<dbReference type="AlphaFoldDB" id="A0A507FIZ6"/>
<evidence type="ECO:0000313" key="3">
    <source>
        <dbReference type="EMBL" id="TPX76369.1"/>
    </source>
</evidence>
<dbReference type="OrthoDB" id="1727522at2759"/>
<dbReference type="PANTHER" id="PTHR14208">
    <property type="entry name" value="BASIC LEUCINE ZIPPER AND W2 DOMAIN-CONTAINING PROTEIN"/>
    <property type="match status" value="1"/>
</dbReference>
<dbReference type="SUPFAM" id="SSF48371">
    <property type="entry name" value="ARM repeat"/>
    <property type="match status" value="1"/>
</dbReference>
<keyword evidence="4" id="KW-1185">Reference proteome</keyword>